<evidence type="ECO:0000313" key="1">
    <source>
        <dbReference type="EMBL" id="MDR7151527.1"/>
    </source>
</evidence>
<dbReference type="EMBL" id="JAVDWU010000007">
    <property type="protein sequence ID" value="MDR7151527.1"/>
    <property type="molecule type" value="Genomic_DNA"/>
</dbReference>
<evidence type="ECO:0000313" key="2">
    <source>
        <dbReference type="Proteomes" id="UP001265700"/>
    </source>
</evidence>
<name>A0ABU1WQF4_9BURK</name>
<comment type="caution">
    <text evidence="1">The sequence shown here is derived from an EMBL/GenBank/DDBJ whole genome shotgun (WGS) entry which is preliminary data.</text>
</comment>
<accession>A0ABU1WQF4</accession>
<proteinExistence type="predicted"/>
<evidence type="ECO:0008006" key="3">
    <source>
        <dbReference type="Google" id="ProtNLM"/>
    </source>
</evidence>
<keyword evidence="2" id="KW-1185">Reference proteome</keyword>
<gene>
    <name evidence="1" type="ORF">J2W49_003503</name>
</gene>
<dbReference type="Proteomes" id="UP001265700">
    <property type="component" value="Unassembled WGS sequence"/>
</dbReference>
<sequence>MTEPKGRYKSTNWAEYNAALKARGSLTIWLDKGTYEGESYRAGGYGLHRWCPGACERAVVLTHHPFHPPNVPASNSESRLSSHILGMMRPQHQPHRG</sequence>
<organism evidence="1 2">
    <name type="scientific">Hydrogenophaga palleronii</name>
    <dbReference type="NCBI Taxonomy" id="65655"/>
    <lineage>
        <taxon>Bacteria</taxon>
        <taxon>Pseudomonadati</taxon>
        <taxon>Pseudomonadota</taxon>
        <taxon>Betaproteobacteria</taxon>
        <taxon>Burkholderiales</taxon>
        <taxon>Comamonadaceae</taxon>
        <taxon>Hydrogenophaga</taxon>
    </lineage>
</organism>
<reference evidence="1 2" key="1">
    <citation type="submission" date="2023-07" db="EMBL/GenBank/DDBJ databases">
        <title>Sorghum-associated microbial communities from plants grown in Nebraska, USA.</title>
        <authorList>
            <person name="Schachtman D."/>
        </authorList>
    </citation>
    <scope>NUCLEOTIDE SEQUENCE [LARGE SCALE GENOMIC DNA]</scope>
    <source>
        <strain evidence="1 2">4249</strain>
    </source>
</reference>
<protein>
    <recommendedName>
        <fullName evidence="3">Transposase DDE domain-containing protein</fullName>
    </recommendedName>
</protein>